<dbReference type="SUPFAM" id="SSF53335">
    <property type="entry name" value="S-adenosyl-L-methionine-dependent methyltransferases"/>
    <property type="match status" value="1"/>
</dbReference>
<dbReference type="OrthoDB" id="4774874at2"/>
<dbReference type="Pfam" id="PF13578">
    <property type="entry name" value="Methyltransf_24"/>
    <property type="match status" value="1"/>
</dbReference>
<comment type="caution">
    <text evidence="1">The sequence shown here is derived from an EMBL/GenBank/DDBJ whole genome shotgun (WGS) entry which is preliminary data.</text>
</comment>
<dbReference type="GO" id="GO:0032259">
    <property type="term" value="P:methylation"/>
    <property type="evidence" value="ECO:0007669"/>
    <property type="project" value="UniProtKB-KW"/>
</dbReference>
<accession>A0A2I1PDF7</accession>
<evidence type="ECO:0000313" key="2">
    <source>
        <dbReference type="Proteomes" id="UP000234206"/>
    </source>
</evidence>
<proteinExistence type="predicted"/>
<keyword evidence="1" id="KW-0808">Transferase</keyword>
<dbReference type="EMBL" id="PKIZ01000002">
    <property type="protein sequence ID" value="PKZ42621.1"/>
    <property type="molecule type" value="Genomic_DNA"/>
</dbReference>
<dbReference type="Proteomes" id="UP000234206">
    <property type="component" value="Unassembled WGS sequence"/>
</dbReference>
<name>A0A2I1PDF7_9MICO</name>
<protein>
    <submittedName>
        <fullName evidence="1">Methyltransferase</fullName>
    </submittedName>
</protein>
<gene>
    <name evidence="1" type="ORF">CYJ76_01790</name>
</gene>
<dbReference type="AlphaFoldDB" id="A0A2I1PDF7"/>
<dbReference type="InterPro" id="IPR029063">
    <property type="entry name" value="SAM-dependent_MTases_sf"/>
</dbReference>
<dbReference type="RefSeq" id="WP_101849079.1">
    <property type="nucleotide sequence ID" value="NZ_JBHLVH010000013.1"/>
</dbReference>
<dbReference type="Gene3D" id="3.40.50.150">
    <property type="entry name" value="Vaccinia Virus protein VP39"/>
    <property type="match status" value="1"/>
</dbReference>
<dbReference type="GO" id="GO:0008168">
    <property type="term" value="F:methyltransferase activity"/>
    <property type="evidence" value="ECO:0007669"/>
    <property type="project" value="UniProtKB-KW"/>
</dbReference>
<reference evidence="1 2" key="1">
    <citation type="submission" date="2017-12" db="EMBL/GenBank/DDBJ databases">
        <title>Phylogenetic diversity of female urinary microbiome.</title>
        <authorList>
            <person name="Thomas-White K."/>
            <person name="Wolfe A.J."/>
        </authorList>
    </citation>
    <scope>NUCLEOTIDE SEQUENCE [LARGE SCALE GENOMIC DNA]</scope>
    <source>
        <strain evidence="1 2">UMB1298</strain>
    </source>
</reference>
<sequence>MNREQVALAAYAARWPAEPVGAADAADVARTQAGGGDVAAEGAVLRLVARTAAARSAVTATTMGGALPLWILQGMPTDGALTCIDDEPRAALTRRATTTAGVPQHRWRIMPGRPGEVMTRLRDAAYDLVVVDAPAPDLADQVEQARRVVRPGGLLAMVGAGLGGRLADPVDRDPGTLLVRHVLEEWRERDSDALLLPVGAGVALAVAP</sequence>
<keyword evidence="2" id="KW-1185">Reference proteome</keyword>
<organism evidence="1 2">
    <name type="scientific">Kytococcus schroeteri</name>
    <dbReference type="NCBI Taxonomy" id="138300"/>
    <lineage>
        <taxon>Bacteria</taxon>
        <taxon>Bacillati</taxon>
        <taxon>Actinomycetota</taxon>
        <taxon>Actinomycetes</taxon>
        <taxon>Micrococcales</taxon>
        <taxon>Kytococcaceae</taxon>
        <taxon>Kytococcus</taxon>
    </lineage>
</organism>
<evidence type="ECO:0000313" key="1">
    <source>
        <dbReference type="EMBL" id="PKZ42621.1"/>
    </source>
</evidence>
<keyword evidence="1" id="KW-0489">Methyltransferase</keyword>